<sequence length="110" mass="12350">MALPDGEYRRNGHYSTRRSRDRHVLSRRGGFKGWVEEDREDARGLGDKWPQSFTCLLDHLSSPLLGTRPKTPPDGRGQKKTDEENGTEEVGPQDSKDFPAGRPGIFSTPV</sequence>
<evidence type="ECO:0000313" key="3">
    <source>
        <dbReference type="Proteomes" id="UP001558652"/>
    </source>
</evidence>
<protein>
    <submittedName>
        <fullName evidence="2">Uncharacterized protein</fullName>
    </submittedName>
</protein>
<dbReference type="EMBL" id="JBFDAA010000006">
    <property type="protein sequence ID" value="KAL1131706.1"/>
    <property type="molecule type" value="Genomic_DNA"/>
</dbReference>
<dbReference type="AlphaFoldDB" id="A0ABD0YKK6"/>
<evidence type="ECO:0000256" key="1">
    <source>
        <dbReference type="SAM" id="MobiDB-lite"/>
    </source>
</evidence>
<comment type="caution">
    <text evidence="2">The sequence shown here is derived from an EMBL/GenBank/DDBJ whole genome shotgun (WGS) entry which is preliminary data.</text>
</comment>
<feature type="compositionally biased region" description="Basic and acidic residues" evidence="1">
    <location>
        <begin position="34"/>
        <end position="46"/>
    </location>
</feature>
<dbReference type="Proteomes" id="UP001558652">
    <property type="component" value="Unassembled WGS sequence"/>
</dbReference>
<evidence type="ECO:0000313" key="2">
    <source>
        <dbReference type="EMBL" id="KAL1131706.1"/>
    </source>
</evidence>
<name>A0ABD0YKK6_9HEMI</name>
<feature type="compositionally biased region" description="Basic and acidic residues" evidence="1">
    <location>
        <begin position="71"/>
        <end position="83"/>
    </location>
</feature>
<feature type="compositionally biased region" description="Basic and acidic residues" evidence="1">
    <location>
        <begin position="1"/>
        <end position="10"/>
    </location>
</feature>
<feature type="region of interest" description="Disordered" evidence="1">
    <location>
        <begin position="60"/>
        <end position="110"/>
    </location>
</feature>
<keyword evidence="3" id="KW-1185">Reference proteome</keyword>
<accession>A0ABD0YKK6</accession>
<proteinExistence type="predicted"/>
<reference evidence="2 3" key="1">
    <citation type="submission" date="2024-07" db="EMBL/GenBank/DDBJ databases">
        <title>Chromosome-level genome assembly of the water stick insect Ranatra chinensis (Heteroptera: Nepidae).</title>
        <authorList>
            <person name="Liu X."/>
        </authorList>
    </citation>
    <scope>NUCLEOTIDE SEQUENCE [LARGE SCALE GENOMIC DNA]</scope>
    <source>
        <strain evidence="2">Cailab_2021Rc</strain>
        <tissue evidence="2">Muscle</tissue>
    </source>
</reference>
<feature type="region of interest" description="Disordered" evidence="1">
    <location>
        <begin position="1"/>
        <end position="48"/>
    </location>
</feature>
<feature type="compositionally biased region" description="Basic residues" evidence="1">
    <location>
        <begin position="11"/>
        <end position="30"/>
    </location>
</feature>
<gene>
    <name evidence="2" type="ORF">AAG570_011319</name>
</gene>
<organism evidence="2 3">
    <name type="scientific">Ranatra chinensis</name>
    <dbReference type="NCBI Taxonomy" id="642074"/>
    <lineage>
        <taxon>Eukaryota</taxon>
        <taxon>Metazoa</taxon>
        <taxon>Ecdysozoa</taxon>
        <taxon>Arthropoda</taxon>
        <taxon>Hexapoda</taxon>
        <taxon>Insecta</taxon>
        <taxon>Pterygota</taxon>
        <taxon>Neoptera</taxon>
        <taxon>Paraneoptera</taxon>
        <taxon>Hemiptera</taxon>
        <taxon>Heteroptera</taxon>
        <taxon>Panheteroptera</taxon>
        <taxon>Nepomorpha</taxon>
        <taxon>Nepidae</taxon>
        <taxon>Ranatrinae</taxon>
        <taxon>Ranatra</taxon>
    </lineage>
</organism>